<comment type="caution">
    <text evidence="2">The sequence shown here is derived from an EMBL/GenBank/DDBJ whole genome shotgun (WGS) entry which is preliminary data.</text>
</comment>
<dbReference type="EMBL" id="BFEA01000106">
    <property type="protein sequence ID" value="GBG68859.1"/>
    <property type="molecule type" value="Genomic_DNA"/>
</dbReference>
<dbReference type="Proteomes" id="UP000265515">
    <property type="component" value="Unassembled WGS sequence"/>
</dbReference>
<proteinExistence type="predicted"/>
<feature type="transmembrane region" description="Helical" evidence="1">
    <location>
        <begin position="132"/>
        <end position="151"/>
    </location>
</feature>
<keyword evidence="1" id="KW-1133">Transmembrane helix</keyword>
<dbReference type="STRING" id="69332.A0A388KFP4"/>
<feature type="transmembrane region" description="Helical" evidence="1">
    <location>
        <begin position="181"/>
        <end position="200"/>
    </location>
</feature>
<dbReference type="PANTHER" id="PTHR34368:SF1">
    <property type="entry name" value="OS01G0962200 PROTEIN"/>
    <property type="match status" value="1"/>
</dbReference>
<protein>
    <recommendedName>
        <fullName evidence="4">Ceramidase</fullName>
    </recommendedName>
</protein>
<evidence type="ECO:0000313" key="2">
    <source>
        <dbReference type="EMBL" id="GBG68859.1"/>
    </source>
</evidence>
<evidence type="ECO:0008006" key="4">
    <source>
        <dbReference type="Google" id="ProtNLM"/>
    </source>
</evidence>
<dbReference type="AlphaFoldDB" id="A0A388KFP4"/>
<keyword evidence="3" id="KW-1185">Reference proteome</keyword>
<keyword evidence="1" id="KW-0812">Transmembrane</keyword>
<feature type="transmembrane region" description="Helical" evidence="1">
    <location>
        <begin position="99"/>
        <end position="120"/>
    </location>
</feature>
<gene>
    <name evidence="2" type="ORF">CBR_g3553</name>
</gene>
<evidence type="ECO:0000256" key="1">
    <source>
        <dbReference type="SAM" id="Phobius"/>
    </source>
</evidence>
<evidence type="ECO:0000313" key="3">
    <source>
        <dbReference type="Proteomes" id="UP000265515"/>
    </source>
</evidence>
<accession>A0A388KFP4</accession>
<dbReference type="OrthoDB" id="5562961at2759"/>
<organism evidence="2 3">
    <name type="scientific">Chara braunii</name>
    <name type="common">Braun's stonewort</name>
    <dbReference type="NCBI Taxonomy" id="69332"/>
    <lineage>
        <taxon>Eukaryota</taxon>
        <taxon>Viridiplantae</taxon>
        <taxon>Streptophyta</taxon>
        <taxon>Charophyceae</taxon>
        <taxon>Charales</taxon>
        <taxon>Characeae</taxon>
        <taxon>Chara</taxon>
    </lineage>
</organism>
<keyword evidence="1" id="KW-0472">Membrane</keyword>
<feature type="transmembrane region" description="Helical" evidence="1">
    <location>
        <begin position="158"/>
        <end position="175"/>
    </location>
</feature>
<sequence>MMMFEGRAMGHWALYKPRYRRLAISLMFVAALVFAITCVPRVHQPQAYHRFADKRTLIPGIPNTLNVLSNFPFLVIGCIGIVLCLHGNRFGFTSFGETCGWVLFFLGVFATAFGSTYYHLLPNDGRLVWDRLPMTVSFTSILAVFVIERIDERTGTRCLIPFLAFGIGTIAYWRWTDDLRFYLVVQFFPLIAIPWMTLILPPKYSHNDYWLWAAAWYVLAKIEEVLDKRIFKLLHFTLSGHTLKHLCAAMTPVCILLMLHRRCVLTERLWDINGVDEISTATEVTIIRAPRRQLFQQERRIEKRVAGEGGGKEGLREGISVYAMSRGQHHRGEGRHQLLEQPILHPIDNCSGLHMRALWGVPVNGTQCVEDVRSVMGRAFKARTQTEGLRM</sequence>
<name>A0A388KFP4_CHABU</name>
<feature type="transmembrane region" description="Helical" evidence="1">
    <location>
        <begin position="67"/>
        <end position="87"/>
    </location>
</feature>
<dbReference type="Gramene" id="GBG68859">
    <property type="protein sequence ID" value="GBG68859"/>
    <property type="gene ID" value="CBR_g3553"/>
</dbReference>
<reference evidence="2 3" key="1">
    <citation type="journal article" date="2018" name="Cell">
        <title>The Chara Genome: Secondary Complexity and Implications for Plant Terrestrialization.</title>
        <authorList>
            <person name="Nishiyama T."/>
            <person name="Sakayama H."/>
            <person name="Vries J.D."/>
            <person name="Buschmann H."/>
            <person name="Saint-Marcoux D."/>
            <person name="Ullrich K.K."/>
            <person name="Haas F.B."/>
            <person name="Vanderstraeten L."/>
            <person name="Becker D."/>
            <person name="Lang D."/>
            <person name="Vosolsobe S."/>
            <person name="Rombauts S."/>
            <person name="Wilhelmsson P.K.I."/>
            <person name="Janitza P."/>
            <person name="Kern R."/>
            <person name="Heyl A."/>
            <person name="Rumpler F."/>
            <person name="Villalobos L.I.A.C."/>
            <person name="Clay J.M."/>
            <person name="Skokan R."/>
            <person name="Toyoda A."/>
            <person name="Suzuki Y."/>
            <person name="Kagoshima H."/>
            <person name="Schijlen E."/>
            <person name="Tajeshwar N."/>
            <person name="Catarino B."/>
            <person name="Hetherington A.J."/>
            <person name="Saltykova A."/>
            <person name="Bonnot C."/>
            <person name="Breuninger H."/>
            <person name="Symeonidi A."/>
            <person name="Radhakrishnan G.V."/>
            <person name="Van Nieuwerburgh F."/>
            <person name="Deforce D."/>
            <person name="Chang C."/>
            <person name="Karol K.G."/>
            <person name="Hedrich R."/>
            <person name="Ulvskov P."/>
            <person name="Glockner G."/>
            <person name="Delwiche C.F."/>
            <person name="Petrasek J."/>
            <person name="Van de Peer Y."/>
            <person name="Friml J."/>
            <person name="Beilby M."/>
            <person name="Dolan L."/>
            <person name="Kohara Y."/>
            <person name="Sugano S."/>
            <person name="Fujiyama A."/>
            <person name="Delaux P.-M."/>
            <person name="Quint M."/>
            <person name="TheiBen G."/>
            <person name="Hagemann M."/>
            <person name="Harholt J."/>
            <person name="Dunand C."/>
            <person name="Zachgo S."/>
            <person name="Langdale J."/>
            <person name="Maumus F."/>
            <person name="Straeten D.V.D."/>
            <person name="Gould S.B."/>
            <person name="Rensing S.A."/>
        </authorList>
    </citation>
    <scope>NUCLEOTIDE SEQUENCE [LARGE SCALE GENOMIC DNA]</scope>
    <source>
        <strain evidence="2 3">S276</strain>
    </source>
</reference>
<dbReference type="PANTHER" id="PTHR34368">
    <property type="entry name" value="OS01G0962200 PROTEIN"/>
    <property type="match status" value="1"/>
</dbReference>
<dbReference type="OMA" id="YWRIFRD"/>